<dbReference type="EMBL" id="MSFK01000003">
    <property type="protein sequence ID" value="PWY94982.1"/>
    <property type="molecule type" value="Genomic_DNA"/>
</dbReference>
<dbReference type="InterPro" id="IPR015943">
    <property type="entry name" value="WD40/YVTN_repeat-like_dom_sf"/>
</dbReference>
<organism evidence="2 3">
    <name type="scientific">Aspergillus sclerotioniger CBS 115572</name>
    <dbReference type="NCBI Taxonomy" id="1450535"/>
    <lineage>
        <taxon>Eukaryota</taxon>
        <taxon>Fungi</taxon>
        <taxon>Dikarya</taxon>
        <taxon>Ascomycota</taxon>
        <taxon>Pezizomycotina</taxon>
        <taxon>Eurotiomycetes</taxon>
        <taxon>Eurotiomycetidae</taxon>
        <taxon>Eurotiales</taxon>
        <taxon>Aspergillaceae</taxon>
        <taxon>Aspergillus</taxon>
        <taxon>Aspergillus subgen. Circumdati</taxon>
    </lineage>
</organism>
<reference evidence="2 3" key="1">
    <citation type="submission" date="2016-12" db="EMBL/GenBank/DDBJ databases">
        <title>The genomes of Aspergillus section Nigri reveals drivers in fungal speciation.</title>
        <authorList>
            <consortium name="DOE Joint Genome Institute"/>
            <person name="Vesth T.C."/>
            <person name="Nybo J."/>
            <person name="Theobald S."/>
            <person name="Brandl J."/>
            <person name="Frisvad J.C."/>
            <person name="Nielsen K.F."/>
            <person name="Lyhne E.K."/>
            <person name="Kogle M.E."/>
            <person name="Kuo A."/>
            <person name="Riley R."/>
            <person name="Clum A."/>
            <person name="Nolan M."/>
            <person name="Lipzen A."/>
            <person name="Salamov A."/>
            <person name="Henrissat B."/>
            <person name="Wiebenga A."/>
            <person name="De Vries R.P."/>
            <person name="Grigoriev I.V."/>
            <person name="Mortensen U.H."/>
            <person name="Andersen M.R."/>
            <person name="Baker S.E."/>
        </authorList>
    </citation>
    <scope>NUCLEOTIDE SEQUENCE [LARGE SCALE GENOMIC DNA]</scope>
    <source>
        <strain evidence="2 3">CBS 115572</strain>
    </source>
</reference>
<feature type="repeat" description="WD" evidence="1">
    <location>
        <begin position="717"/>
        <end position="759"/>
    </location>
</feature>
<dbReference type="SUPFAM" id="SSF50965">
    <property type="entry name" value="Galactose oxidase, central domain"/>
    <property type="match status" value="1"/>
</dbReference>
<dbReference type="PANTHER" id="PTHR19879:SF9">
    <property type="entry name" value="TRANSCRIPTION INITIATION FACTOR TFIID SUBUNIT 5"/>
    <property type="match status" value="1"/>
</dbReference>
<keyword evidence="1" id="KW-0853">WD repeat</keyword>
<dbReference type="PANTHER" id="PTHR19879">
    <property type="entry name" value="TRANSCRIPTION INITIATION FACTOR TFIID"/>
    <property type="match status" value="1"/>
</dbReference>
<gene>
    <name evidence="2" type="ORF">BO94DRAFT_606044</name>
</gene>
<dbReference type="Pfam" id="PF00400">
    <property type="entry name" value="WD40"/>
    <property type="match status" value="3"/>
</dbReference>
<dbReference type="PROSITE" id="PS50082">
    <property type="entry name" value="WD_REPEATS_2"/>
    <property type="match status" value="4"/>
</dbReference>
<sequence length="890" mass="99474">FRQVVGIVAVLKAPLSIASLSKLIHLEECSMRTRLDSFQSILIIPDDSNKSVSFRQPSFREFLLDPNTSDKTRLSVDRQSTNRELAHTCIEIMDSQHGLRQNICGLTSHVTSKNDVGIENIKECLSAELRYSTRYWVHHLEQGDLIDHNQIHEFLKKHFLHWLEAMSILGHLPDVVSSINVLQHMIQPQAGAELSKFLYDAERFLLKNMQIVKSHPLQLYSSALVFAPEESVIRSTFLHCIPSHFTQLPSVPQNWGANLQTLEKTDRWVSMDHVGYSPDGQLLLSVAHTFILRLWESSTGNVRDIEQARSTDIQSPTLSPDGRLLAADSVDCSVRLWDSLSGNLKLILEGHTGCICLVKFLSNQQLVSADNLGTFKTWDIVSGKLLRSVRLKRYRRSERCLKMQFLPEKNLLAVGLGTGTIQLYDTVDGQVRYTLTGPCARISSLVFSPDGNLLASGSADGTVKFRNIHEGTLHDTWHCHTGSGVVDSVAFSHDGRSLAVACEGGLNICNLDTSSISSTLDSRAMTSVSFSPDGRHVVSAHETLVIISDTTESEQKFPLEEHQAPWAFMELWDVSTGTVQHVLEFEATGYALVTFSPHGRLLAGYSGRDGLMKLWEVSTGKLRHTLAIHAKQVGSLRFSPDESLLAFELVDATTLWNTTTGWSKQIPRPEHLSNYSTIFNTFTPELQFSRDGLSILSCEGEVIKIWNTTDGSLHRTLTGHSGVIDAVAFSPSTDLLASSSRYEKTVRIWNITSGTQERVIQGVYTRELEFSPDGKLLAGKYHDNINVWNVSDGMLQQTLELFDWPLHDCNAERSWFLDPNSDEYTMRQTDQDSLMILTAEWILLGQEKILWIPPEYRGELATSRVNGNTVVMVDMVGHVSFIGLNRSLGG</sequence>
<evidence type="ECO:0000313" key="3">
    <source>
        <dbReference type="Proteomes" id="UP000246702"/>
    </source>
</evidence>
<dbReference type="CDD" id="cd00200">
    <property type="entry name" value="WD40"/>
    <property type="match status" value="1"/>
</dbReference>
<evidence type="ECO:0000313" key="2">
    <source>
        <dbReference type="EMBL" id="PWY94982.1"/>
    </source>
</evidence>
<dbReference type="Proteomes" id="UP000246702">
    <property type="component" value="Unassembled WGS sequence"/>
</dbReference>
<evidence type="ECO:0000256" key="1">
    <source>
        <dbReference type="PROSITE-ProRule" id="PRU00221"/>
    </source>
</evidence>
<name>A0A317XBC6_9EURO</name>
<keyword evidence="3" id="KW-1185">Reference proteome</keyword>
<feature type="non-terminal residue" evidence="2">
    <location>
        <position position="1"/>
    </location>
</feature>
<dbReference type="Gene3D" id="2.130.10.10">
    <property type="entry name" value="YVTN repeat-like/Quinoprotein amine dehydrogenase"/>
    <property type="match status" value="4"/>
</dbReference>
<dbReference type="PROSITE" id="PS50294">
    <property type="entry name" value="WD_REPEATS_REGION"/>
    <property type="match status" value="2"/>
</dbReference>
<accession>A0A317XBC6</accession>
<comment type="caution">
    <text evidence="2">The sequence shown here is derived from an EMBL/GenBank/DDBJ whole genome shotgun (WGS) entry which is preliminary data.</text>
</comment>
<proteinExistence type="predicted"/>
<dbReference type="GeneID" id="37118651"/>
<dbReference type="STRING" id="1450535.A0A317XBC6"/>
<dbReference type="InterPro" id="IPR011047">
    <property type="entry name" value="Quinoprotein_ADH-like_sf"/>
</dbReference>
<dbReference type="SMART" id="SM00320">
    <property type="entry name" value="WD40"/>
    <property type="match status" value="11"/>
</dbReference>
<dbReference type="OrthoDB" id="674604at2759"/>
<feature type="repeat" description="WD" evidence="1">
    <location>
        <begin position="435"/>
        <end position="476"/>
    </location>
</feature>
<dbReference type="InterPro" id="IPR011043">
    <property type="entry name" value="Gal_Oxase/kelch_b-propeller"/>
</dbReference>
<feature type="repeat" description="WD" evidence="1">
    <location>
        <begin position="306"/>
        <end position="338"/>
    </location>
</feature>
<dbReference type="RefSeq" id="XP_025471743.1">
    <property type="nucleotide sequence ID" value="XM_025616508.1"/>
</dbReference>
<feature type="repeat" description="WD" evidence="1">
    <location>
        <begin position="348"/>
        <end position="388"/>
    </location>
</feature>
<dbReference type="SUPFAM" id="SSF50998">
    <property type="entry name" value="Quinoprotein alcohol dehydrogenase-like"/>
    <property type="match status" value="1"/>
</dbReference>
<dbReference type="InterPro" id="IPR001680">
    <property type="entry name" value="WD40_rpt"/>
</dbReference>
<dbReference type="AlphaFoldDB" id="A0A317XBC6"/>
<protein>
    <submittedName>
        <fullName evidence="2">WD40 repeat-like protein</fullName>
    </submittedName>
</protein>